<dbReference type="PATRIC" id="fig|476272.21.peg.2213"/>
<proteinExistence type="predicted"/>
<reference evidence="1 2" key="1">
    <citation type="submission" date="2009-01" db="EMBL/GenBank/DDBJ databases">
        <authorList>
            <person name="Fulton L."/>
            <person name="Clifton S."/>
            <person name="Fulton B."/>
            <person name="Xu J."/>
            <person name="Minx P."/>
            <person name="Pepin K.H."/>
            <person name="Johnson M."/>
            <person name="Bhonagiri V."/>
            <person name="Nash W.E."/>
            <person name="Mardis E.R."/>
            <person name="Wilson R.K."/>
        </authorList>
    </citation>
    <scope>NUCLEOTIDE SEQUENCE [LARGE SCALE GENOMIC DNA]</scope>
    <source>
        <strain evidence="2">DSM 10507 / JCM 14656 / S5a33</strain>
    </source>
</reference>
<gene>
    <name evidence="1" type="ORF">RUMHYD_01834</name>
</gene>
<reference evidence="1 2" key="2">
    <citation type="submission" date="2009-02" db="EMBL/GenBank/DDBJ databases">
        <title>Draft genome sequence of Blautia hydrogenotrophica DSM 10507 (Ruminococcus hydrogenotrophicus DSM 10507).</title>
        <authorList>
            <person name="Sudarsanam P."/>
            <person name="Ley R."/>
            <person name="Guruge J."/>
            <person name="Turnbaugh P.J."/>
            <person name="Mahowald M."/>
            <person name="Liep D."/>
            <person name="Gordon J."/>
        </authorList>
    </citation>
    <scope>NUCLEOTIDE SEQUENCE [LARGE SCALE GENOMIC DNA]</scope>
    <source>
        <strain evidence="2">DSM 10507 / JCM 14656 / S5a33</strain>
    </source>
</reference>
<comment type="caution">
    <text evidence="1">The sequence shown here is derived from an EMBL/GenBank/DDBJ whole genome shotgun (WGS) entry which is preliminary data.</text>
</comment>
<dbReference type="AlphaFoldDB" id="C0CLW1"/>
<keyword evidence="2" id="KW-1185">Reference proteome</keyword>
<dbReference type="HOGENOM" id="CLU_3096164_0_0_9"/>
<name>C0CLW1_BLAHS</name>
<evidence type="ECO:0000313" key="1">
    <source>
        <dbReference type="EMBL" id="EEG49254.1"/>
    </source>
</evidence>
<sequence>MSSGEAMWIGKTAISRQILTKRRSFECRKKEKTVLEFLCDINIEKNTFMRY</sequence>
<dbReference type="EMBL" id="ACBZ01000095">
    <property type="protein sequence ID" value="EEG49254.1"/>
    <property type="molecule type" value="Genomic_DNA"/>
</dbReference>
<dbReference type="Proteomes" id="UP000003100">
    <property type="component" value="Unassembled WGS sequence"/>
</dbReference>
<organism evidence="1 2">
    <name type="scientific">Blautia hydrogenotrophica (strain DSM 10507 / JCM 14656 / S5a33)</name>
    <name type="common">Ruminococcus hydrogenotrophicus</name>
    <dbReference type="NCBI Taxonomy" id="476272"/>
    <lineage>
        <taxon>Bacteria</taxon>
        <taxon>Bacillati</taxon>
        <taxon>Bacillota</taxon>
        <taxon>Clostridia</taxon>
        <taxon>Lachnospirales</taxon>
        <taxon>Lachnospiraceae</taxon>
        <taxon>Blautia</taxon>
    </lineage>
</organism>
<protein>
    <submittedName>
        <fullName evidence="1">Uncharacterized protein</fullName>
    </submittedName>
</protein>
<evidence type="ECO:0000313" key="2">
    <source>
        <dbReference type="Proteomes" id="UP000003100"/>
    </source>
</evidence>
<accession>C0CLW1</accession>